<dbReference type="PANTHER" id="PTHR12110">
    <property type="entry name" value="HYDROXYPYRUVATE ISOMERASE"/>
    <property type="match status" value="1"/>
</dbReference>
<sequence length="301" mass="34638">MISISTSWMGSLPESGLRNWLLRIKNLGFEAVELSYKVSHEQLGEFECLLPEVGLKVSSIHNFCPTPNDEPSPRHASNYYRLSSLEEHERKQGVKWTNIAVDTAKQTGAKVVVIHAGTLDFEDERSPELFKLYVDGQKDTPEFEAEKKRILDLRAEKKGPHIEALDRSLAEICTYAKREGIKIGLETRYYLMEIPNFEEIGYFLDQYDNDVMGYWHDFGHAEMNSRLGVTPHKKFLETYKHRLVGVHIHGIKGRRDHLAPFEGDMDFEQFMPYLTSDIIKVVESKPFASEDLMKEAVKKLS</sequence>
<evidence type="ECO:0000313" key="2">
    <source>
        <dbReference type="EMBL" id="VAX37027.1"/>
    </source>
</evidence>
<feature type="domain" description="Xylose isomerase-like TIM barrel" evidence="1">
    <location>
        <begin position="23"/>
        <end position="274"/>
    </location>
</feature>
<accession>A0A3B1E3U8</accession>
<dbReference type="InterPro" id="IPR013022">
    <property type="entry name" value="Xyl_isomerase-like_TIM-brl"/>
</dbReference>
<name>A0A3B1E3U8_9ZZZZ</name>
<dbReference type="InterPro" id="IPR050312">
    <property type="entry name" value="IolE/XylAMocC-like"/>
</dbReference>
<organism evidence="2">
    <name type="scientific">hydrothermal vent metagenome</name>
    <dbReference type="NCBI Taxonomy" id="652676"/>
    <lineage>
        <taxon>unclassified sequences</taxon>
        <taxon>metagenomes</taxon>
        <taxon>ecological metagenomes</taxon>
    </lineage>
</organism>
<dbReference type="InterPro" id="IPR036237">
    <property type="entry name" value="Xyl_isomerase-like_sf"/>
</dbReference>
<gene>
    <name evidence="2" type="ORF">MNBD_UNCLBAC01-1555</name>
</gene>
<dbReference type="PANTHER" id="PTHR12110:SF21">
    <property type="entry name" value="XYLOSE ISOMERASE-LIKE TIM BARREL DOMAIN-CONTAINING PROTEIN"/>
    <property type="match status" value="1"/>
</dbReference>
<dbReference type="AlphaFoldDB" id="A0A3B1E3U8"/>
<dbReference type="Gene3D" id="3.20.20.150">
    <property type="entry name" value="Divalent-metal-dependent TIM barrel enzymes"/>
    <property type="match status" value="1"/>
</dbReference>
<reference evidence="2" key="1">
    <citation type="submission" date="2018-06" db="EMBL/GenBank/DDBJ databases">
        <authorList>
            <person name="Zhirakovskaya E."/>
        </authorList>
    </citation>
    <scope>NUCLEOTIDE SEQUENCE</scope>
</reference>
<dbReference type="EMBL" id="UOGJ01000116">
    <property type="protein sequence ID" value="VAX37027.1"/>
    <property type="molecule type" value="Genomic_DNA"/>
</dbReference>
<dbReference type="Pfam" id="PF01261">
    <property type="entry name" value="AP_endonuc_2"/>
    <property type="match status" value="1"/>
</dbReference>
<dbReference type="SUPFAM" id="SSF51658">
    <property type="entry name" value="Xylose isomerase-like"/>
    <property type="match status" value="1"/>
</dbReference>
<protein>
    <recommendedName>
        <fullName evidence="1">Xylose isomerase-like TIM barrel domain-containing protein</fullName>
    </recommendedName>
</protein>
<evidence type="ECO:0000259" key="1">
    <source>
        <dbReference type="Pfam" id="PF01261"/>
    </source>
</evidence>
<proteinExistence type="predicted"/>